<dbReference type="GO" id="GO:0016746">
    <property type="term" value="F:acyltransferase activity"/>
    <property type="evidence" value="ECO:0007669"/>
    <property type="project" value="UniProtKB-KW"/>
</dbReference>
<organism evidence="4 5">
    <name type="scientific">Sediminicurvatus halobius</name>
    <dbReference type="NCBI Taxonomy" id="2182432"/>
    <lineage>
        <taxon>Bacteria</taxon>
        <taxon>Pseudomonadati</taxon>
        <taxon>Pseudomonadota</taxon>
        <taxon>Gammaproteobacteria</taxon>
        <taxon>Chromatiales</taxon>
        <taxon>Ectothiorhodospiraceae</taxon>
        <taxon>Sediminicurvatus</taxon>
    </lineage>
</organism>
<keyword evidence="5" id="KW-1185">Reference proteome</keyword>
<keyword evidence="2" id="KW-0012">Acyltransferase</keyword>
<dbReference type="EMBL" id="QFFI01000011">
    <property type="protein sequence ID" value="PWG63332.1"/>
    <property type="molecule type" value="Genomic_DNA"/>
</dbReference>
<gene>
    <name evidence="4" type="ORF">DEM34_08435</name>
</gene>
<evidence type="ECO:0000256" key="2">
    <source>
        <dbReference type="ARBA" id="ARBA00023315"/>
    </source>
</evidence>
<evidence type="ECO:0000256" key="1">
    <source>
        <dbReference type="ARBA" id="ARBA00022679"/>
    </source>
</evidence>
<sequence>MCDSSSRVQHAGADNPAVVLEQTDWQRLVAAHAELLRGLAERTERGDQFTLPDPASVAGAYASVGWQALLQPQRLVAAQMRLLADSASLWQYMYARLLGVEARPPALPEAKDRRFQAEPWSGNPYFDALRQGYLLLAEELLAATRDVTAGLPEHERQQARFYTRQLIEALAPSNHPAGNPQVLQEALRTGGQSLLRGAANLLEDVARGNGQPRIRQAERSAFELGRDIAATPGQVIYQNALFQLIQYTPTTDEVARRPLLIVPPWINKYYVSRVIQIPD</sequence>
<feature type="domain" description="Poly-beta-hydroxybutyrate polymerase N-terminal" evidence="3">
    <location>
        <begin position="111"/>
        <end position="271"/>
    </location>
</feature>
<dbReference type="Pfam" id="PF07167">
    <property type="entry name" value="PhaC_N"/>
    <property type="match status" value="1"/>
</dbReference>
<dbReference type="PANTHER" id="PTHR36837:SF5">
    <property type="entry name" value="POLY-3-HYDROXYBUTYRATE SYNTHASE"/>
    <property type="match status" value="1"/>
</dbReference>
<dbReference type="OrthoDB" id="7208816at2"/>
<accession>A0A2U2N2M8</accession>
<dbReference type="AlphaFoldDB" id="A0A2U2N2M8"/>
<comment type="caution">
    <text evidence="4">The sequence shown here is derived from an EMBL/GenBank/DDBJ whole genome shotgun (WGS) entry which is preliminary data.</text>
</comment>
<evidence type="ECO:0000313" key="5">
    <source>
        <dbReference type="Proteomes" id="UP000245474"/>
    </source>
</evidence>
<dbReference type="Proteomes" id="UP000245474">
    <property type="component" value="Unassembled WGS sequence"/>
</dbReference>
<reference evidence="4 5" key="1">
    <citation type="submission" date="2018-05" db="EMBL/GenBank/DDBJ databases">
        <title>Spiribacter halobius sp. nov., a moderately halophilic bacterium isolated from marine solar saltern.</title>
        <authorList>
            <person name="Zheng W.-S."/>
            <person name="Lu D.-C."/>
            <person name="Du Z.-J."/>
        </authorList>
    </citation>
    <scope>NUCLEOTIDE SEQUENCE [LARGE SCALE GENOMIC DNA]</scope>
    <source>
        <strain evidence="4 5">E85</strain>
    </source>
</reference>
<dbReference type="InterPro" id="IPR051321">
    <property type="entry name" value="PHA/PHB_synthase"/>
</dbReference>
<keyword evidence="1" id="KW-0808">Transferase</keyword>
<evidence type="ECO:0000313" key="4">
    <source>
        <dbReference type="EMBL" id="PWG63332.1"/>
    </source>
</evidence>
<proteinExistence type="predicted"/>
<dbReference type="GO" id="GO:0042619">
    <property type="term" value="P:poly-hydroxybutyrate biosynthetic process"/>
    <property type="evidence" value="ECO:0007669"/>
    <property type="project" value="InterPro"/>
</dbReference>
<name>A0A2U2N2M8_9GAMM</name>
<dbReference type="RefSeq" id="WP_109678201.1">
    <property type="nucleotide sequence ID" value="NZ_CP086615.1"/>
</dbReference>
<protein>
    <recommendedName>
        <fullName evidence="3">Poly-beta-hydroxybutyrate polymerase N-terminal domain-containing protein</fullName>
    </recommendedName>
</protein>
<dbReference type="PANTHER" id="PTHR36837">
    <property type="entry name" value="POLY(3-HYDROXYALKANOATE) POLYMERASE SUBUNIT PHAC"/>
    <property type="match status" value="1"/>
</dbReference>
<dbReference type="InterPro" id="IPR010941">
    <property type="entry name" value="PhaC_N"/>
</dbReference>
<evidence type="ECO:0000259" key="3">
    <source>
        <dbReference type="Pfam" id="PF07167"/>
    </source>
</evidence>